<feature type="region of interest" description="Disordered" evidence="1">
    <location>
        <begin position="40"/>
        <end position="78"/>
    </location>
</feature>
<evidence type="ECO:0000313" key="2">
    <source>
        <dbReference type="EMBL" id="KAH3822453.1"/>
    </source>
</evidence>
<evidence type="ECO:0000256" key="1">
    <source>
        <dbReference type="SAM" id="MobiDB-lite"/>
    </source>
</evidence>
<feature type="compositionally biased region" description="Polar residues" evidence="1">
    <location>
        <begin position="49"/>
        <end position="58"/>
    </location>
</feature>
<dbReference type="EMBL" id="JAIWYP010000005">
    <property type="protein sequence ID" value="KAH3822453.1"/>
    <property type="molecule type" value="Genomic_DNA"/>
</dbReference>
<gene>
    <name evidence="2" type="ORF">DPMN_124231</name>
</gene>
<evidence type="ECO:0000313" key="3">
    <source>
        <dbReference type="Proteomes" id="UP000828390"/>
    </source>
</evidence>
<feature type="non-terminal residue" evidence="2">
    <location>
        <position position="1"/>
    </location>
</feature>
<name>A0A9D4JVZ5_DREPO</name>
<comment type="caution">
    <text evidence="2">The sequence shown here is derived from an EMBL/GenBank/DDBJ whole genome shotgun (WGS) entry which is preliminary data.</text>
</comment>
<protein>
    <submittedName>
        <fullName evidence="2">Uncharacterized protein</fullName>
    </submittedName>
</protein>
<proteinExistence type="predicted"/>
<dbReference type="Proteomes" id="UP000828390">
    <property type="component" value="Unassembled WGS sequence"/>
</dbReference>
<sequence>ERRIQVIEMRCVQRLLGIFYKYHITHREVLNRSMDAIGPTKNHLEKTKTNSLPRQSYQRGRPTKQWGRMDRDADERNGESWLLDHRTTSIFDRERFIYVRKYPSRQ</sequence>
<reference evidence="2" key="2">
    <citation type="submission" date="2020-11" db="EMBL/GenBank/DDBJ databases">
        <authorList>
            <person name="McCartney M.A."/>
            <person name="Auch B."/>
            <person name="Kono T."/>
            <person name="Mallez S."/>
            <person name="Becker A."/>
            <person name="Gohl D.M."/>
            <person name="Silverstein K.A.T."/>
            <person name="Koren S."/>
            <person name="Bechman K.B."/>
            <person name="Herman A."/>
            <person name="Abrahante J.E."/>
            <person name="Garbe J."/>
        </authorList>
    </citation>
    <scope>NUCLEOTIDE SEQUENCE</scope>
    <source>
        <strain evidence="2">Duluth1</strain>
        <tissue evidence="2">Whole animal</tissue>
    </source>
</reference>
<keyword evidence="3" id="KW-1185">Reference proteome</keyword>
<organism evidence="2 3">
    <name type="scientific">Dreissena polymorpha</name>
    <name type="common">Zebra mussel</name>
    <name type="synonym">Mytilus polymorpha</name>
    <dbReference type="NCBI Taxonomy" id="45954"/>
    <lineage>
        <taxon>Eukaryota</taxon>
        <taxon>Metazoa</taxon>
        <taxon>Spiralia</taxon>
        <taxon>Lophotrochozoa</taxon>
        <taxon>Mollusca</taxon>
        <taxon>Bivalvia</taxon>
        <taxon>Autobranchia</taxon>
        <taxon>Heteroconchia</taxon>
        <taxon>Euheterodonta</taxon>
        <taxon>Imparidentia</taxon>
        <taxon>Neoheterodontei</taxon>
        <taxon>Myida</taxon>
        <taxon>Dreissenoidea</taxon>
        <taxon>Dreissenidae</taxon>
        <taxon>Dreissena</taxon>
    </lineage>
</organism>
<dbReference type="AlphaFoldDB" id="A0A9D4JVZ5"/>
<accession>A0A9D4JVZ5</accession>
<feature type="compositionally biased region" description="Basic and acidic residues" evidence="1">
    <location>
        <begin position="67"/>
        <end position="78"/>
    </location>
</feature>
<reference evidence="2" key="1">
    <citation type="journal article" date="2019" name="bioRxiv">
        <title>The Genome of the Zebra Mussel, Dreissena polymorpha: A Resource for Invasive Species Research.</title>
        <authorList>
            <person name="McCartney M.A."/>
            <person name="Auch B."/>
            <person name="Kono T."/>
            <person name="Mallez S."/>
            <person name="Zhang Y."/>
            <person name="Obille A."/>
            <person name="Becker A."/>
            <person name="Abrahante J.E."/>
            <person name="Garbe J."/>
            <person name="Badalamenti J.P."/>
            <person name="Herman A."/>
            <person name="Mangelson H."/>
            <person name="Liachko I."/>
            <person name="Sullivan S."/>
            <person name="Sone E.D."/>
            <person name="Koren S."/>
            <person name="Silverstein K.A.T."/>
            <person name="Beckman K.B."/>
            <person name="Gohl D.M."/>
        </authorList>
    </citation>
    <scope>NUCLEOTIDE SEQUENCE</scope>
    <source>
        <strain evidence="2">Duluth1</strain>
        <tissue evidence="2">Whole animal</tissue>
    </source>
</reference>